<comment type="subcellular location">
    <subcellularLocation>
        <location evidence="6">Cytoplasm</location>
    </subcellularLocation>
</comment>
<evidence type="ECO:0000259" key="8">
    <source>
        <dbReference type="PROSITE" id="PS51722"/>
    </source>
</evidence>
<dbReference type="SMART" id="SM00889">
    <property type="entry name" value="EFG_IV"/>
    <property type="match status" value="1"/>
</dbReference>
<dbReference type="PRINTS" id="PR00315">
    <property type="entry name" value="ELONGATNFCT"/>
</dbReference>
<dbReference type="Pfam" id="PF00679">
    <property type="entry name" value="EFG_C"/>
    <property type="match status" value="1"/>
</dbReference>
<keyword evidence="6" id="KW-0963">Cytoplasm</keyword>
<dbReference type="InterPro" id="IPR000640">
    <property type="entry name" value="EFG_V-like"/>
</dbReference>
<dbReference type="Gene3D" id="3.30.70.240">
    <property type="match status" value="1"/>
</dbReference>
<keyword evidence="4 6" id="KW-0648">Protein biosynthesis</keyword>
<comment type="function">
    <text evidence="6">Catalyzes the GTP-dependent ribosomal translocation step during translation elongation. During this step, the ribosome changes from the pre-translocational (PRE) to the post-translocational (POST) state as the newly formed A-site-bound peptidyl-tRNA and P-site-bound deacylated tRNA move to the P and E sites, respectively. Catalyzes the coordinated movement of the two tRNA molecules, the mRNA and conformational changes in the ribosome.</text>
</comment>
<proteinExistence type="inferred from homology"/>
<protein>
    <recommendedName>
        <fullName evidence="6 7">Elongation factor G</fullName>
        <shortName evidence="6">EF-G</shortName>
    </recommendedName>
</protein>
<evidence type="ECO:0000256" key="7">
    <source>
        <dbReference type="NCBIfam" id="TIGR00484"/>
    </source>
</evidence>
<dbReference type="Pfam" id="PF03764">
    <property type="entry name" value="EFG_IV"/>
    <property type="match status" value="1"/>
</dbReference>
<evidence type="ECO:0000256" key="1">
    <source>
        <dbReference type="ARBA" id="ARBA00005870"/>
    </source>
</evidence>
<dbReference type="InterPro" id="IPR053905">
    <property type="entry name" value="EF-G-like_DII"/>
</dbReference>
<dbReference type="InterPro" id="IPR047872">
    <property type="entry name" value="EFG_IV"/>
</dbReference>
<dbReference type="NCBIfam" id="NF009381">
    <property type="entry name" value="PRK12740.1-5"/>
    <property type="match status" value="1"/>
</dbReference>
<comment type="caution">
    <text evidence="9">The sequence shown here is derived from an EMBL/GenBank/DDBJ whole genome shotgun (WGS) entry which is preliminary data.</text>
</comment>
<dbReference type="Gene3D" id="3.30.70.870">
    <property type="entry name" value="Elongation Factor G (Translational Gtpase), domain 3"/>
    <property type="match status" value="1"/>
</dbReference>
<dbReference type="HAMAP" id="MF_00054_B">
    <property type="entry name" value="EF_G_EF_2_B"/>
    <property type="match status" value="1"/>
</dbReference>
<evidence type="ECO:0000256" key="2">
    <source>
        <dbReference type="ARBA" id="ARBA00022741"/>
    </source>
</evidence>
<dbReference type="PROSITE" id="PS51722">
    <property type="entry name" value="G_TR_2"/>
    <property type="match status" value="1"/>
</dbReference>
<evidence type="ECO:0000256" key="5">
    <source>
        <dbReference type="ARBA" id="ARBA00023134"/>
    </source>
</evidence>
<dbReference type="CDD" id="cd16262">
    <property type="entry name" value="EFG_III"/>
    <property type="match status" value="1"/>
</dbReference>
<keyword evidence="10" id="KW-1185">Reference proteome</keyword>
<name>A0ABV6YXA0_UNCC1</name>
<dbReference type="Gene3D" id="3.40.50.300">
    <property type="entry name" value="P-loop containing nucleotide triphosphate hydrolases"/>
    <property type="match status" value="1"/>
</dbReference>
<dbReference type="SUPFAM" id="SSF54980">
    <property type="entry name" value="EF-G C-terminal domain-like"/>
    <property type="match status" value="2"/>
</dbReference>
<dbReference type="EMBL" id="JBHPBY010000118">
    <property type="protein sequence ID" value="MFC1850711.1"/>
    <property type="molecule type" value="Genomic_DNA"/>
</dbReference>
<evidence type="ECO:0000313" key="10">
    <source>
        <dbReference type="Proteomes" id="UP001594351"/>
    </source>
</evidence>
<dbReference type="Pfam" id="PF14492">
    <property type="entry name" value="EFG_III"/>
    <property type="match status" value="1"/>
</dbReference>
<dbReference type="Gene3D" id="2.40.30.10">
    <property type="entry name" value="Translation factors"/>
    <property type="match status" value="1"/>
</dbReference>
<dbReference type="InterPro" id="IPR027417">
    <property type="entry name" value="P-loop_NTPase"/>
</dbReference>
<comment type="similarity">
    <text evidence="1 6">Belongs to the TRAFAC class translation factor GTPase superfamily. Classic translation factor GTPase family. EF-G/EF-2 subfamily.</text>
</comment>
<dbReference type="InterPro" id="IPR005517">
    <property type="entry name" value="Transl_elong_EFG/EF2_IV"/>
</dbReference>
<dbReference type="InterPro" id="IPR009022">
    <property type="entry name" value="EFG_III"/>
</dbReference>
<dbReference type="InterPro" id="IPR020568">
    <property type="entry name" value="Ribosomal_Su5_D2-typ_SF"/>
</dbReference>
<dbReference type="SUPFAM" id="SSF52540">
    <property type="entry name" value="P-loop containing nucleoside triphosphate hydrolases"/>
    <property type="match status" value="1"/>
</dbReference>
<dbReference type="PANTHER" id="PTHR43261">
    <property type="entry name" value="TRANSLATION ELONGATION FACTOR G-RELATED"/>
    <property type="match status" value="1"/>
</dbReference>
<dbReference type="SUPFAM" id="SSF54211">
    <property type="entry name" value="Ribosomal protein S5 domain 2-like"/>
    <property type="match status" value="1"/>
</dbReference>
<dbReference type="CDD" id="cd03713">
    <property type="entry name" value="EFG_mtEFG_C"/>
    <property type="match status" value="1"/>
</dbReference>
<dbReference type="SUPFAM" id="SSF50447">
    <property type="entry name" value="Translation proteins"/>
    <property type="match status" value="1"/>
</dbReference>
<feature type="binding site" evidence="6">
    <location>
        <begin position="17"/>
        <end position="24"/>
    </location>
    <ligand>
        <name>GTP</name>
        <dbReference type="ChEBI" id="CHEBI:37565"/>
    </ligand>
</feature>
<dbReference type="Gene3D" id="3.30.230.10">
    <property type="match status" value="1"/>
</dbReference>
<dbReference type="PANTHER" id="PTHR43261:SF1">
    <property type="entry name" value="RIBOSOME-RELEASING FACTOR 2, MITOCHONDRIAL"/>
    <property type="match status" value="1"/>
</dbReference>
<dbReference type="InterPro" id="IPR009000">
    <property type="entry name" value="Transl_B-barrel_sf"/>
</dbReference>
<dbReference type="InterPro" id="IPR005225">
    <property type="entry name" value="Small_GTP-bd"/>
</dbReference>
<keyword evidence="3 6" id="KW-0251">Elongation factor</keyword>
<dbReference type="Proteomes" id="UP001594351">
    <property type="component" value="Unassembled WGS sequence"/>
</dbReference>
<dbReference type="PROSITE" id="PS00301">
    <property type="entry name" value="G_TR_1"/>
    <property type="match status" value="1"/>
</dbReference>
<dbReference type="InterPro" id="IPR004540">
    <property type="entry name" value="Transl_elong_EFG/EF2"/>
</dbReference>
<dbReference type="CDD" id="cd01434">
    <property type="entry name" value="EFG_mtEFG1_IV"/>
    <property type="match status" value="1"/>
</dbReference>
<keyword evidence="5 6" id="KW-0342">GTP-binding</keyword>
<gene>
    <name evidence="6 9" type="primary">fusA</name>
    <name evidence="9" type="ORF">ACFL27_11010</name>
</gene>
<keyword evidence="2 6" id="KW-0547">Nucleotide-binding</keyword>
<feature type="binding site" evidence="6">
    <location>
        <begin position="135"/>
        <end position="138"/>
    </location>
    <ligand>
        <name>GTP</name>
        <dbReference type="ChEBI" id="CHEBI:37565"/>
    </ligand>
</feature>
<dbReference type="InterPro" id="IPR035647">
    <property type="entry name" value="EFG_III/V"/>
</dbReference>
<sequence length="694" mass="78178">MARKYEMDKHRNIGFMAHIDAGKTTTTERILYYTGISHRMGEVHDGNTQMDWMEQEQERGITITSAATTAYWQSHRIIIIDTPGHVDFTIEVERSLRVLDGVIAIFCSVGGVEPQTETVWRQAKKYKIPRLAFINKMDRIGADFYHVIDMMKDRLNTNPLVIQLPLFQDDIFIGVVDLVEMKAIIYDTETLGATYKVDEIPKYCWPQAEKYREELLLNLGERDDNILEKYLNGEPISREELKARIRFDTINLTAVPVLCGASFRNKGVQPLLDAIVDYMPSPQDVPPVTGYNLETGADVPCEANDQAPFAALVFKTMNDPYVGQLSFIRVYSGHIKTGKMVINSTQQKKRRIGRLMKMHANHRNEIEEIYAGDIAAAIGLKDTYTGDTICDPSFPVLLDTIDFPEPVISIAVETRTRSEQEKLIRALRKLNQEDPSFSVKQNLETGQVLVSGMGELHLEIITDRLTREYQIKANLGEPQVALKESFRKSFLSEGRFIRQSGGRGQYGHVVLEVFPLARGAGILFKSKIKGNVIPTEYINAVEKGIRDSLKTGIFAGYPMIDTEVHLVDGSHHPVDSSDLAFQIASSMAIKKGVQLGDPFLLEPMMTMDVCVPDDYVGDVIADLTAKRGKISSMIKELGTQLIKAEVPMLSLFRYATTLRSLSQGRGNFSMKFSTYDELPKSIMENHILRSRSML</sequence>
<evidence type="ECO:0000256" key="3">
    <source>
        <dbReference type="ARBA" id="ARBA00022768"/>
    </source>
</evidence>
<dbReference type="CDD" id="cd01886">
    <property type="entry name" value="EF-G"/>
    <property type="match status" value="1"/>
</dbReference>
<feature type="binding site" evidence="6">
    <location>
        <begin position="81"/>
        <end position="85"/>
    </location>
    <ligand>
        <name>GTP</name>
        <dbReference type="ChEBI" id="CHEBI:37565"/>
    </ligand>
</feature>
<dbReference type="NCBIfam" id="TIGR00484">
    <property type="entry name" value="EF-G"/>
    <property type="match status" value="1"/>
</dbReference>
<dbReference type="SMART" id="SM00838">
    <property type="entry name" value="EFG_C"/>
    <property type="match status" value="1"/>
</dbReference>
<evidence type="ECO:0000256" key="4">
    <source>
        <dbReference type="ARBA" id="ARBA00022917"/>
    </source>
</evidence>
<dbReference type="InterPro" id="IPR000795">
    <property type="entry name" value="T_Tr_GTP-bd_dom"/>
</dbReference>
<evidence type="ECO:0000313" key="9">
    <source>
        <dbReference type="EMBL" id="MFC1850711.1"/>
    </source>
</evidence>
<dbReference type="InterPro" id="IPR014721">
    <property type="entry name" value="Ribsml_uS5_D2-typ_fold_subgr"/>
</dbReference>
<dbReference type="InterPro" id="IPR035649">
    <property type="entry name" value="EFG_V"/>
</dbReference>
<dbReference type="InterPro" id="IPR031157">
    <property type="entry name" value="G_TR_CS"/>
</dbReference>
<dbReference type="Pfam" id="PF00009">
    <property type="entry name" value="GTP_EFTU"/>
    <property type="match status" value="1"/>
</dbReference>
<feature type="domain" description="Tr-type G" evidence="8">
    <location>
        <begin position="8"/>
        <end position="283"/>
    </location>
</feature>
<dbReference type="InterPro" id="IPR041095">
    <property type="entry name" value="EFG_II"/>
</dbReference>
<reference evidence="9 10" key="1">
    <citation type="submission" date="2024-09" db="EMBL/GenBank/DDBJ databases">
        <title>Laminarin stimulates single cell rates of sulfate reduction while oxygen inhibits transcriptomic activity in coastal marine sediment.</title>
        <authorList>
            <person name="Lindsay M."/>
            <person name="Orcutt B."/>
            <person name="Emerson D."/>
            <person name="Stepanauskas R."/>
            <person name="D'Angelo T."/>
        </authorList>
    </citation>
    <scope>NUCLEOTIDE SEQUENCE [LARGE SCALE GENOMIC DNA]</scope>
    <source>
        <strain evidence="9">SAG AM-311-K15</strain>
    </source>
</reference>
<accession>A0ABV6YXA0</accession>
<dbReference type="NCBIfam" id="TIGR00231">
    <property type="entry name" value="small_GTP"/>
    <property type="match status" value="1"/>
</dbReference>
<dbReference type="GO" id="GO:0003746">
    <property type="term" value="F:translation elongation factor activity"/>
    <property type="evidence" value="ECO:0007669"/>
    <property type="project" value="UniProtKB-KW"/>
</dbReference>
<dbReference type="CDD" id="cd04088">
    <property type="entry name" value="EFG_mtEFG_II"/>
    <property type="match status" value="1"/>
</dbReference>
<organism evidence="9 10">
    <name type="scientific">candidate division CSSED10-310 bacterium</name>
    <dbReference type="NCBI Taxonomy" id="2855610"/>
    <lineage>
        <taxon>Bacteria</taxon>
        <taxon>Bacteria division CSSED10-310</taxon>
    </lineage>
</organism>
<dbReference type="Pfam" id="PF22042">
    <property type="entry name" value="EF-G_D2"/>
    <property type="match status" value="1"/>
</dbReference>
<evidence type="ECO:0000256" key="6">
    <source>
        <dbReference type="HAMAP-Rule" id="MF_00054"/>
    </source>
</evidence>